<dbReference type="SMART" id="SM00382">
    <property type="entry name" value="AAA"/>
    <property type="match status" value="1"/>
</dbReference>
<dbReference type="InterPro" id="IPR027417">
    <property type="entry name" value="P-loop_NTPase"/>
</dbReference>
<keyword evidence="9" id="KW-0067">ATP-binding</keyword>
<evidence type="ECO:0000256" key="11">
    <source>
        <dbReference type="ARBA" id="ARBA00049244"/>
    </source>
</evidence>
<dbReference type="Proteomes" id="UP001501600">
    <property type="component" value="Unassembled WGS sequence"/>
</dbReference>
<evidence type="ECO:0000256" key="10">
    <source>
        <dbReference type="ARBA" id="ARBA00022932"/>
    </source>
</evidence>
<sequence>MSYQVLARKWRPATFEQVVGQEHVLKALSHALQTERLHHAYLFTGTRGVGKTSIARLLAKGLNCETGITATPCGQCQNCREIAEGRFVDLLEIDAASRTKVDDTREILDNVQYQPVRGRFKVYLIDEVHMLSRHSFNALLKTLEEPPEHVKFLLATTDPQKLPVTVLSRCLQFNLKSVPPKRIAAHLARVLDAEGVPYDPPALDLLAQGADGSVRDGMSLTDQAIAHGAGALKLDQVQAMLGTLDSGYAVKLIQALGQADPAQLLAVLDEVEPFAPDHDDLLRQMSALLHQVALAQFDLLPQESGPGGAGPEQLRQWAAQWDREQIQLWYQILIQGRKDLAVAPDPRSGLEMTLLRAVAFAPAAPLPPVQARQPSAQHLAQTSADNTESPGVANASRPEPVSEHRPLAQPSSGPAEQAQEKPVSDGEPAEAPHQSGQPTDVDEAALSQEQSQILAQAEAMNQPPASGESHQSRPAAPQTLPPEAVMPDEVAMAAEQAMLIAEAQEMASVFNDERIEPSGPEAAVAPEPQGSAPAEQHTLSPEALATGDLINQVLADQSRLAERFASEEGAPEPDPKPKARAAKKSTAREAVSADSALQPPLRQDPAPAEATADEDRPPWRLDSEVHCDASPAPAPALERGVATSAESESRSELVPRPEPEPAPEPRLLQSEAPATAQPVARLPEPKKAMAPSVPGAESGSSERETDMQWYRAMSKLGVGARPRQLAVNSILSRDGDRVLLSLRPSQRHLNNDSVVAPLKGALEQLWQVEIQLEIEIADKPGRETPLEIRRRRHKEKQAAAREALLADPVSQWMQQELEAQLIEESVSYGPPADTAVSGVSTR</sequence>
<evidence type="ECO:0000256" key="6">
    <source>
        <dbReference type="ARBA" id="ARBA00022723"/>
    </source>
</evidence>
<organism evidence="14 15">
    <name type="scientific">Ferrimonas gelatinilytica</name>
    <dbReference type="NCBI Taxonomy" id="1255257"/>
    <lineage>
        <taxon>Bacteria</taxon>
        <taxon>Pseudomonadati</taxon>
        <taxon>Pseudomonadota</taxon>
        <taxon>Gammaproteobacteria</taxon>
        <taxon>Alteromonadales</taxon>
        <taxon>Ferrimonadaceae</taxon>
        <taxon>Ferrimonas</taxon>
    </lineage>
</organism>
<comment type="caution">
    <text evidence="14">The sequence shown here is derived from an EMBL/GenBank/DDBJ whole genome shotgun (WGS) entry which is preliminary data.</text>
</comment>
<comment type="catalytic activity">
    <reaction evidence="11">
        <text>DNA(n) + a 2'-deoxyribonucleoside 5'-triphosphate = DNA(n+1) + diphosphate</text>
        <dbReference type="Rhea" id="RHEA:22508"/>
        <dbReference type="Rhea" id="RHEA-COMP:17339"/>
        <dbReference type="Rhea" id="RHEA-COMP:17340"/>
        <dbReference type="ChEBI" id="CHEBI:33019"/>
        <dbReference type="ChEBI" id="CHEBI:61560"/>
        <dbReference type="ChEBI" id="CHEBI:173112"/>
        <dbReference type="EC" id="2.7.7.7"/>
    </reaction>
</comment>
<evidence type="ECO:0000256" key="3">
    <source>
        <dbReference type="ARBA" id="ARBA00022679"/>
    </source>
</evidence>
<evidence type="ECO:0000256" key="9">
    <source>
        <dbReference type="ARBA" id="ARBA00022840"/>
    </source>
</evidence>
<feature type="region of interest" description="Disordered" evidence="12">
    <location>
        <begin position="368"/>
        <end position="491"/>
    </location>
</feature>
<dbReference type="Gene3D" id="1.10.8.60">
    <property type="match status" value="1"/>
</dbReference>
<dbReference type="InterPro" id="IPR003593">
    <property type="entry name" value="AAA+_ATPase"/>
</dbReference>
<dbReference type="EMBL" id="BAABLF010000006">
    <property type="protein sequence ID" value="GAA5189147.1"/>
    <property type="molecule type" value="Genomic_DNA"/>
</dbReference>
<keyword evidence="7" id="KW-0547">Nucleotide-binding</keyword>
<accession>A0ABP9RYE9</accession>
<dbReference type="Pfam" id="PF22608">
    <property type="entry name" value="DNAX_ATPase_lid"/>
    <property type="match status" value="1"/>
</dbReference>
<dbReference type="NCBIfam" id="NF005942">
    <property type="entry name" value="PRK07994.1"/>
    <property type="match status" value="1"/>
</dbReference>
<feature type="domain" description="AAA+ ATPase" evidence="13">
    <location>
        <begin position="37"/>
        <end position="178"/>
    </location>
</feature>
<protein>
    <recommendedName>
        <fullName evidence="2">DNA-directed DNA polymerase</fullName>
        <ecNumber evidence="2">2.7.7.7</ecNumber>
    </recommendedName>
</protein>
<dbReference type="RefSeq" id="WP_345316031.1">
    <property type="nucleotide sequence ID" value="NZ_BAABLF010000006.1"/>
</dbReference>
<evidence type="ECO:0000256" key="8">
    <source>
        <dbReference type="ARBA" id="ARBA00022833"/>
    </source>
</evidence>
<reference evidence="15" key="1">
    <citation type="journal article" date="2019" name="Int. J. Syst. Evol. Microbiol.">
        <title>The Global Catalogue of Microorganisms (GCM) 10K type strain sequencing project: providing services to taxonomists for standard genome sequencing and annotation.</title>
        <authorList>
            <consortium name="The Broad Institute Genomics Platform"/>
            <consortium name="The Broad Institute Genome Sequencing Center for Infectious Disease"/>
            <person name="Wu L."/>
            <person name="Ma J."/>
        </authorList>
    </citation>
    <scope>NUCLEOTIDE SEQUENCE [LARGE SCALE GENOMIC DNA]</scope>
    <source>
        <strain evidence="15">JCM 18720</strain>
    </source>
</reference>
<evidence type="ECO:0000313" key="14">
    <source>
        <dbReference type="EMBL" id="GAA5189147.1"/>
    </source>
</evidence>
<proteinExistence type="inferred from homology"/>
<dbReference type="PRINTS" id="PR00300">
    <property type="entry name" value="CLPPROTEASEA"/>
</dbReference>
<dbReference type="Gene3D" id="3.40.50.300">
    <property type="entry name" value="P-loop containing nucleotide triphosphate hydrolases"/>
    <property type="match status" value="1"/>
</dbReference>
<evidence type="ECO:0000256" key="12">
    <source>
        <dbReference type="SAM" id="MobiDB-lite"/>
    </source>
</evidence>
<feature type="region of interest" description="Disordered" evidence="12">
    <location>
        <begin position="509"/>
        <end position="705"/>
    </location>
</feature>
<dbReference type="Pfam" id="PF12169">
    <property type="entry name" value="DNA_pol3_gamma3"/>
    <property type="match status" value="1"/>
</dbReference>
<keyword evidence="3" id="KW-0808">Transferase</keyword>
<dbReference type="PANTHER" id="PTHR11669:SF0">
    <property type="entry name" value="PROTEIN STICHEL-LIKE 2"/>
    <property type="match status" value="1"/>
</dbReference>
<keyword evidence="4" id="KW-0548">Nucleotidyltransferase</keyword>
<keyword evidence="10" id="KW-0239">DNA-directed DNA polymerase</keyword>
<name>A0ABP9RYE9_9GAMM</name>
<evidence type="ECO:0000256" key="5">
    <source>
        <dbReference type="ARBA" id="ARBA00022705"/>
    </source>
</evidence>
<dbReference type="Gene3D" id="3.30.300.150">
    <property type="entry name" value="DNA polymerase III, tau subunit, domain V"/>
    <property type="match status" value="1"/>
</dbReference>
<keyword evidence="15" id="KW-1185">Reference proteome</keyword>
<dbReference type="Pfam" id="PF12170">
    <property type="entry name" value="DNA_pol3_tau_5"/>
    <property type="match status" value="1"/>
</dbReference>
<dbReference type="InterPro" id="IPR001270">
    <property type="entry name" value="ClpA/B"/>
</dbReference>
<dbReference type="CDD" id="cd00009">
    <property type="entry name" value="AAA"/>
    <property type="match status" value="1"/>
</dbReference>
<dbReference type="InterPro" id="IPR045085">
    <property type="entry name" value="HLD_clamp_pol_III_gamma_tau"/>
</dbReference>
<dbReference type="CDD" id="cd18137">
    <property type="entry name" value="HLD_clamp_pol_III_gamma_tau"/>
    <property type="match status" value="1"/>
</dbReference>
<evidence type="ECO:0000313" key="15">
    <source>
        <dbReference type="Proteomes" id="UP001501600"/>
    </source>
</evidence>
<keyword evidence="8" id="KW-0862">Zinc</keyword>
<dbReference type="EC" id="2.7.7.7" evidence="2"/>
<comment type="similarity">
    <text evidence="1">Belongs to the DnaX/STICHEL family.</text>
</comment>
<gene>
    <name evidence="14" type="primary">dnaX</name>
    <name evidence="14" type="ORF">GCM10025772_10860</name>
</gene>
<evidence type="ECO:0000259" key="13">
    <source>
        <dbReference type="SMART" id="SM00382"/>
    </source>
</evidence>
<dbReference type="InterPro" id="IPR050238">
    <property type="entry name" value="DNA_Rep/Repair_Clamp_Loader"/>
</dbReference>
<dbReference type="InterPro" id="IPR012763">
    <property type="entry name" value="DNA_pol_III_sug/sutau_N"/>
</dbReference>
<dbReference type="InterPro" id="IPR021029">
    <property type="entry name" value="DNA_pol_III_tau_dom-5"/>
</dbReference>
<dbReference type="InterPro" id="IPR038249">
    <property type="entry name" value="PolIII_tau_V_sf"/>
</dbReference>
<dbReference type="InterPro" id="IPR008921">
    <property type="entry name" value="DNA_pol3_clamp-load_cplx_C"/>
</dbReference>
<evidence type="ECO:0000256" key="4">
    <source>
        <dbReference type="ARBA" id="ARBA00022695"/>
    </source>
</evidence>
<evidence type="ECO:0000256" key="1">
    <source>
        <dbReference type="ARBA" id="ARBA00006360"/>
    </source>
</evidence>
<dbReference type="PANTHER" id="PTHR11669">
    <property type="entry name" value="REPLICATION FACTOR C / DNA POLYMERASE III GAMMA-TAU SUBUNIT"/>
    <property type="match status" value="1"/>
</dbReference>
<dbReference type="Gene3D" id="1.20.272.10">
    <property type="match status" value="1"/>
</dbReference>
<keyword evidence="5" id="KW-0235">DNA replication</keyword>
<feature type="compositionally biased region" description="Basic and acidic residues" evidence="12">
    <location>
        <begin position="613"/>
        <end position="627"/>
    </location>
</feature>
<evidence type="ECO:0000256" key="7">
    <source>
        <dbReference type="ARBA" id="ARBA00022741"/>
    </source>
</evidence>
<feature type="compositionally biased region" description="Polar residues" evidence="12">
    <location>
        <begin position="375"/>
        <end position="389"/>
    </location>
</feature>
<dbReference type="SUPFAM" id="SSF52540">
    <property type="entry name" value="P-loop containing nucleoside triphosphate hydrolases"/>
    <property type="match status" value="1"/>
</dbReference>
<dbReference type="NCBIfam" id="TIGR02397">
    <property type="entry name" value="dnaX_nterm"/>
    <property type="match status" value="1"/>
</dbReference>
<evidence type="ECO:0000256" key="2">
    <source>
        <dbReference type="ARBA" id="ARBA00012417"/>
    </source>
</evidence>
<dbReference type="SUPFAM" id="SSF48019">
    <property type="entry name" value="post-AAA+ oligomerization domain-like"/>
    <property type="match status" value="1"/>
</dbReference>
<keyword evidence="6" id="KW-0479">Metal-binding</keyword>
<dbReference type="InterPro" id="IPR022754">
    <property type="entry name" value="DNA_pol_III_gamma-3"/>
</dbReference>
<dbReference type="Pfam" id="PF13177">
    <property type="entry name" value="DNA_pol3_delta2"/>
    <property type="match status" value="1"/>
</dbReference>
<feature type="compositionally biased region" description="Basic and acidic residues" evidence="12">
    <location>
        <begin position="647"/>
        <end position="659"/>
    </location>
</feature>